<reference evidence="2" key="1">
    <citation type="journal article" date="2013" name="Proc. Natl. Acad. Sci. U.S.A.">
        <title>Improving the coverage of the cyanobacterial phylum using diversity-driven genome sequencing.</title>
        <authorList>
            <person name="Shih P.M."/>
            <person name="Wu D."/>
            <person name="Latifi A."/>
            <person name="Axen S.D."/>
            <person name="Fewer D.P."/>
            <person name="Talla E."/>
            <person name="Calteau A."/>
            <person name="Cai F."/>
            <person name="Tandeau de Marsac N."/>
            <person name="Rippka R."/>
            <person name="Herdman M."/>
            <person name="Sivonen K."/>
            <person name="Coursin T."/>
            <person name="Laurent T."/>
            <person name="Goodwin L."/>
            <person name="Nolan M."/>
            <person name="Davenport K.W."/>
            <person name="Han C.S."/>
            <person name="Rubin E.M."/>
            <person name="Eisen J.A."/>
            <person name="Woyke T."/>
            <person name="Gugger M."/>
            <person name="Kerfeld C.A."/>
        </authorList>
    </citation>
    <scope>NUCLEOTIDE SEQUENCE [LARGE SCALE GENOMIC DNA]</scope>
    <source>
        <strain evidence="2">ATCC 29371 / PCC 7437</strain>
    </source>
</reference>
<dbReference type="EMBL" id="CP003653">
    <property type="protein sequence ID" value="AFZ37141.1"/>
    <property type="molecule type" value="Genomic_DNA"/>
</dbReference>
<dbReference type="Proteomes" id="UP000010473">
    <property type="component" value="Chromosome"/>
</dbReference>
<protein>
    <submittedName>
        <fullName evidence="1">Uncharacterized protein</fullName>
    </submittedName>
</protein>
<dbReference type="AlphaFoldDB" id="K9XYE6"/>
<sequence length="221" mass="25537">MSIEIQDEYAIALDSLIPTLKSSYEQMKLSCFSNGSFDYSQAIINRLRAFYLLQLGIKGFLDKKVAQAGSDFFVETILFFLKLFNDVEKLGFEIRSEQAIERKRNALRPDITIWSGTELLAVIECKTQLGWHRRQWDFHFKDRENKIKAAFPKAQVFLVVMSGSNWSGFGDDPRVGQQLFCLLKSGIWPTNLSVNYDENVLETRIEKLFAQLRNLRFDISA</sequence>
<dbReference type="OrthoDB" id="572289at2"/>
<accession>K9XYE6</accession>
<keyword evidence="2" id="KW-1185">Reference proteome</keyword>
<dbReference type="STRING" id="111780.Sta7437_3643"/>
<name>K9XYE6_STAC7</name>
<dbReference type="eggNOG" id="ENOG5032XH9">
    <property type="taxonomic scope" value="Bacteria"/>
</dbReference>
<evidence type="ECO:0000313" key="1">
    <source>
        <dbReference type="EMBL" id="AFZ37141.1"/>
    </source>
</evidence>
<dbReference type="RefSeq" id="WP_015194802.1">
    <property type="nucleotide sequence ID" value="NC_019748.1"/>
</dbReference>
<dbReference type="KEGG" id="scs:Sta7437_3643"/>
<proteinExistence type="predicted"/>
<evidence type="ECO:0000313" key="2">
    <source>
        <dbReference type="Proteomes" id="UP000010473"/>
    </source>
</evidence>
<gene>
    <name evidence="1" type="ordered locus">Sta7437_3643</name>
</gene>
<dbReference type="HOGENOM" id="CLU_1282131_0_0_3"/>
<organism evidence="1 2">
    <name type="scientific">Stanieria cyanosphaera (strain ATCC 29371 / PCC 7437)</name>
    <dbReference type="NCBI Taxonomy" id="111780"/>
    <lineage>
        <taxon>Bacteria</taxon>
        <taxon>Bacillati</taxon>
        <taxon>Cyanobacteriota</taxon>
        <taxon>Cyanophyceae</taxon>
        <taxon>Pleurocapsales</taxon>
        <taxon>Dermocarpellaceae</taxon>
        <taxon>Stanieria</taxon>
    </lineage>
</organism>